<dbReference type="Proteomes" id="UP000215145">
    <property type="component" value="Unassembled WGS sequence"/>
</dbReference>
<feature type="domain" description="Ricin B lectin" evidence="1">
    <location>
        <begin position="569"/>
        <end position="706"/>
    </location>
</feature>
<dbReference type="EMBL" id="NMUQ01000002">
    <property type="protein sequence ID" value="OXM14419.1"/>
    <property type="molecule type" value="Genomic_DNA"/>
</dbReference>
<dbReference type="AlphaFoldDB" id="A0A229NXQ9"/>
<dbReference type="PROSITE" id="PS50231">
    <property type="entry name" value="RICIN_B_LECTIN"/>
    <property type="match status" value="1"/>
</dbReference>
<dbReference type="InterPro" id="IPR012334">
    <property type="entry name" value="Pectin_lyas_fold"/>
</dbReference>
<name>A0A229NXQ9_9BACL</name>
<evidence type="ECO:0000313" key="2">
    <source>
        <dbReference type="EMBL" id="OXM14419.1"/>
    </source>
</evidence>
<gene>
    <name evidence="2" type="ORF">CGZ75_15860</name>
</gene>
<dbReference type="SMART" id="SM00458">
    <property type="entry name" value="RICIN"/>
    <property type="match status" value="1"/>
</dbReference>
<accession>A0A229NXQ9</accession>
<dbReference type="SMART" id="SM00710">
    <property type="entry name" value="PbH1"/>
    <property type="match status" value="4"/>
</dbReference>
<dbReference type="OrthoDB" id="175424at2"/>
<dbReference type="Pfam" id="PF14200">
    <property type="entry name" value="RicinB_lectin_2"/>
    <property type="match status" value="1"/>
</dbReference>
<dbReference type="SUPFAM" id="SSF50370">
    <property type="entry name" value="Ricin B-like lectins"/>
    <property type="match status" value="1"/>
</dbReference>
<protein>
    <recommendedName>
        <fullName evidence="1">Ricin B lectin domain-containing protein</fullName>
    </recommendedName>
</protein>
<dbReference type="Gene3D" id="2.80.10.50">
    <property type="match status" value="1"/>
</dbReference>
<organism evidence="2 3">
    <name type="scientific">Paenibacillus herberti</name>
    <dbReference type="NCBI Taxonomy" id="1619309"/>
    <lineage>
        <taxon>Bacteria</taxon>
        <taxon>Bacillati</taxon>
        <taxon>Bacillota</taxon>
        <taxon>Bacilli</taxon>
        <taxon>Bacillales</taxon>
        <taxon>Paenibacillaceae</taxon>
        <taxon>Paenibacillus</taxon>
    </lineage>
</organism>
<comment type="caution">
    <text evidence="2">The sequence shown here is derived from an EMBL/GenBank/DDBJ whole genome shotgun (WGS) entry which is preliminary data.</text>
</comment>
<dbReference type="RefSeq" id="WP_089525243.1">
    <property type="nucleotide sequence ID" value="NZ_NMUQ01000002.1"/>
</dbReference>
<proteinExistence type="predicted"/>
<keyword evidence="3" id="KW-1185">Reference proteome</keyword>
<dbReference type="SUPFAM" id="SSF51126">
    <property type="entry name" value="Pectin lyase-like"/>
    <property type="match status" value="2"/>
</dbReference>
<evidence type="ECO:0000313" key="3">
    <source>
        <dbReference type="Proteomes" id="UP000215145"/>
    </source>
</evidence>
<reference evidence="2 3" key="1">
    <citation type="submission" date="2017-07" db="EMBL/GenBank/DDBJ databases">
        <title>Paenibacillus herberti R33 genome sequencing and assembly.</title>
        <authorList>
            <person name="Su W."/>
        </authorList>
    </citation>
    <scope>NUCLEOTIDE SEQUENCE [LARGE SCALE GENOMIC DNA]</scope>
    <source>
        <strain evidence="2 3">R33</strain>
    </source>
</reference>
<dbReference type="InterPro" id="IPR000772">
    <property type="entry name" value="Ricin_B_lectin"/>
</dbReference>
<sequence length="709" mass="75582">MPTAIQMLIDAAIASNASDVVIPPGTYFNSVPTTFDNATDLTVIADDVLFIMIADVRAVNYSNATNLTIQGLSINYDPLAFTQGVVISIDQAALTMKVQLDQGYPVAAYHSRIIAYDSETRKPKEGTNVMFTSAVTFDPLLTNVLDVTEISAGINVGDRVTLSSTPNTTSSIFVTNSAFSIWRNITLYNVYGVGYIENDGVCGTILDNFNVVPGPKPAGALVPPLQSSLIDAINFSNVEMGPTVQNCTIKSPGDDCFSIQTPAFFAVLNASGNSEYIAFRSTVLPLDPGDIIAQFLDQPAIIQSLTLVPYGSFPIPPAIQTAINNAQPGDPYDINKNGIFLMVFTTVPAFGVGDFVFSPRYSANGFVFQNNTLYSQSRGMLMKGSNGIIQNNMFTANSQAIVVSPEGSTDTQSGSSQNLQITGNYFLRTGYVEFLPFIDQAGSLCFTATNVISEKAFNNMVIENNTFDSILGLNIQISECHNVQVNNNTFLNTFSNGSGTNGTGLFIDQRVVVWVHNSDSISFEGNVINHMGPSGSLPIVLAPGTTTNITGLPGGLILLSKTNVPIDTTQTYAIINQNSGKALQTVANGVANGTEIEQETFNSAILSQHWQFIENGFYFNILHVASGKFLDINGESTAIGANAVIFTANGSLSQQWALADAGNGFLNITNVNSGLNLNMMNSGTANGVLVIQSSSGVITSQRFSLTVVP</sequence>
<dbReference type="InterPro" id="IPR035992">
    <property type="entry name" value="Ricin_B-like_lectins"/>
</dbReference>
<evidence type="ECO:0000259" key="1">
    <source>
        <dbReference type="SMART" id="SM00458"/>
    </source>
</evidence>
<dbReference type="Gene3D" id="2.160.20.10">
    <property type="entry name" value="Single-stranded right-handed beta-helix, Pectin lyase-like"/>
    <property type="match status" value="1"/>
</dbReference>
<dbReference type="InterPro" id="IPR006626">
    <property type="entry name" value="PbH1"/>
</dbReference>
<dbReference type="InterPro" id="IPR011050">
    <property type="entry name" value="Pectin_lyase_fold/virulence"/>
</dbReference>